<reference evidence="2" key="2">
    <citation type="submission" date="2014-05" db="EMBL/GenBank/DDBJ databases">
        <title>The genome and life-stage specific transcriptomes of Globodera pallida elucidate key aspects of plant parasitism by a cyst nematode.</title>
        <authorList>
            <person name="Cotton J.A."/>
            <person name="Lilley C.J."/>
            <person name="Jones L.M."/>
            <person name="Kikuchi T."/>
            <person name="Reid A.J."/>
            <person name="Thorpe P."/>
            <person name="Tsai I.J."/>
            <person name="Beasley H."/>
            <person name="Blok V."/>
            <person name="Cock P.J.A."/>
            <person name="Van den Akker S.E."/>
            <person name="Holroyd N."/>
            <person name="Hunt M."/>
            <person name="Mantelin S."/>
            <person name="Naghra H."/>
            <person name="Pain A."/>
            <person name="Palomares-Rius J.E."/>
            <person name="Zarowiecki M."/>
            <person name="Berriman M."/>
            <person name="Jones J.T."/>
            <person name="Urwin P.E."/>
        </authorList>
    </citation>
    <scope>NUCLEOTIDE SEQUENCE [LARGE SCALE GENOMIC DNA]</scope>
    <source>
        <strain evidence="2">Lindley</strain>
    </source>
</reference>
<dbReference type="Proteomes" id="UP000050741">
    <property type="component" value="Unassembled WGS sequence"/>
</dbReference>
<reference evidence="3" key="3">
    <citation type="submission" date="2016-06" db="UniProtKB">
        <authorList>
            <consortium name="WormBaseParasite"/>
        </authorList>
    </citation>
    <scope>IDENTIFICATION</scope>
</reference>
<dbReference type="SUPFAM" id="SSF49599">
    <property type="entry name" value="TRAF domain-like"/>
    <property type="match status" value="1"/>
</dbReference>
<dbReference type="Gene3D" id="2.60.210.10">
    <property type="entry name" value="Apoptosis, Tumor Necrosis Factor Receptor Associated Protein 2, Chain A"/>
    <property type="match status" value="1"/>
</dbReference>
<dbReference type="InterPro" id="IPR008974">
    <property type="entry name" value="TRAF-like"/>
</dbReference>
<evidence type="ECO:0000259" key="1">
    <source>
        <dbReference type="Pfam" id="PF00917"/>
    </source>
</evidence>
<accession>A0A183CPE5</accession>
<evidence type="ECO:0000313" key="3">
    <source>
        <dbReference type="WBParaSite" id="GPLIN_001475200"/>
    </source>
</evidence>
<dbReference type="WBParaSite" id="GPLIN_001475200">
    <property type="protein sequence ID" value="GPLIN_001475200"/>
    <property type="gene ID" value="GPLIN_001475200"/>
</dbReference>
<name>A0A183CPE5_GLOPA</name>
<keyword evidence="2" id="KW-1185">Reference proteome</keyword>
<proteinExistence type="predicted"/>
<evidence type="ECO:0000313" key="2">
    <source>
        <dbReference type="Proteomes" id="UP000050741"/>
    </source>
</evidence>
<dbReference type="Pfam" id="PF00917">
    <property type="entry name" value="MATH"/>
    <property type="match status" value="1"/>
</dbReference>
<protein>
    <submittedName>
        <fullName evidence="3">MATH domain-containing protein</fullName>
    </submittedName>
</protein>
<dbReference type="InterPro" id="IPR002083">
    <property type="entry name" value="MATH/TRAF_dom"/>
</dbReference>
<feature type="domain" description="MATH" evidence="1">
    <location>
        <begin position="43"/>
        <end position="96"/>
    </location>
</feature>
<sequence>MDLAKSQSPLNTGETNDNKYARSSLLEYRVPNFKAFCEGRGPKEVLSAPFEYINGLPWQIKISHCDAHVGFSLYCYGDKDKTDMAWAFRAAFQCGVV</sequence>
<dbReference type="AlphaFoldDB" id="A0A183CPE5"/>
<reference evidence="2" key="1">
    <citation type="submission" date="2013-12" db="EMBL/GenBank/DDBJ databases">
        <authorList>
            <person name="Aslett M."/>
        </authorList>
    </citation>
    <scope>NUCLEOTIDE SEQUENCE [LARGE SCALE GENOMIC DNA]</scope>
    <source>
        <strain evidence="2">Lindley</strain>
    </source>
</reference>
<organism evidence="2 3">
    <name type="scientific">Globodera pallida</name>
    <name type="common">Potato cyst nematode worm</name>
    <name type="synonym">Heterodera pallida</name>
    <dbReference type="NCBI Taxonomy" id="36090"/>
    <lineage>
        <taxon>Eukaryota</taxon>
        <taxon>Metazoa</taxon>
        <taxon>Ecdysozoa</taxon>
        <taxon>Nematoda</taxon>
        <taxon>Chromadorea</taxon>
        <taxon>Rhabditida</taxon>
        <taxon>Tylenchina</taxon>
        <taxon>Tylenchomorpha</taxon>
        <taxon>Tylenchoidea</taxon>
        <taxon>Heteroderidae</taxon>
        <taxon>Heteroderinae</taxon>
        <taxon>Globodera</taxon>
    </lineage>
</organism>